<evidence type="ECO:0000256" key="2">
    <source>
        <dbReference type="ARBA" id="ARBA00022737"/>
    </source>
</evidence>
<dbReference type="PROSITE" id="PS51450">
    <property type="entry name" value="LRR"/>
    <property type="match status" value="2"/>
</dbReference>
<protein>
    <submittedName>
        <fullName evidence="3">Leucine-rich repeat containing protein</fullName>
    </submittedName>
</protein>
<proteinExistence type="predicted"/>
<accession>M3UZ74</accession>
<sequence length="425" mass="48517">MKDRIKSINNQMKILTKPFKNFEISSKKKKLKNLMISFRSIFEAKPKQDQLPLTGNTTLDSALQPLRQPVPEKVIVSPKIINNLNTIVTLLSGESTRALLRRLTHLQIVPENGEKTGSVGEEIKIEFTSVSPLIRLDIIGLNGKYVLANLPETLKEVKLINLQENVAESILFDEKKEWKSLEKLYINYCGITSFKKNSFTPFCFPRLNLLDLSNNEIMTLENINERPLDILIVNSNKINSINIPVVGSISYLSLDNNQITNLCPFGIFLQLRYLSIKNNLIEDLDNLKEAFSRLFNLNSISIENNPITDSKENLLSLCSCLPCISLGMNCKLNNKIITPTEVAEFIKKGPKTKENIKTIKQDITDKDVEEYISKKMNEVLNGHIDDEKLFETRNFLQKIYEIVENIKPKEDIDVNNIHLNDLINN</sequence>
<dbReference type="AlphaFoldDB" id="M3UZ74"/>
<name>M3UZ74_ENTH1</name>
<dbReference type="InterPro" id="IPR032675">
    <property type="entry name" value="LRR_dom_sf"/>
</dbReference>
<dbReference type="InterPro" id="IPR001611">
    <property type="entry name" value="Leu-rich_rpt"/>
</dbReference>
<keyword evidence="2" id="KW-0677">Repeat</keyword>
<gene>
    <name evidence="3" type="ORF">EHI8A_165410</name>
</gene>
<dbReference type="OrthoDB" id="271226at2759"/>
<keyword evidence="1" id="KW-0433">Leucine-rich repeat</keyword>
<dbReference type="Gene3D" id="3.80.10.10">
    <property type="entry name" value="Ribonuclease Inhibitor"/>
    <property type="match status" value="2"/>
</dbReference>
<dbReference type="VEuPathDB" id="AmoebaDB:EHI8A_165410"/>
<evidence type="ECO:0000256" key="1">
    <source>
        <dbReference type="ARBA" id="ARBA00022614"/>
    </source>
</evidence>
<dbReference type="EMBL" id="KB610100">
    <property type="protein sequence ID" value="EMH77192.1"/>
    <property type="molecule type" value="Genomic_DNA"/>
</dbReference>
<evidence type="ECO:0000313" key="4">
    <source>
        <dbReference type="Proteomes" id="UP000030781"/>
    </source>
</evidence>
<dbReference type="SUPFAM" id="SSF52075">
    <property type="entry name" value="Outer arm dynein light chain 1"/>
    <property type="match status" value="1"/>
</dbReference>
<reference evidence="3 4" key="1">
    <citation type="submission" date="2013-01" db="EMBL/GenBank/DDBJ databases">
        <authorList>
            <person name="Hannick L."/>
            <person name="Zafar N."/>
            <person name="Lorenzi H."/>
            <person name="Ali I.A."/>
            <person name="Petri W.P."/>
            <person name="Caler E."/>
        </authorList>
    </citation>
    <scope>NUCLEOTIDE SEQUENCE [LARGE SCALE GENOMIC DNA]</scope>
    <source>
        <strain evidence="4">HM3:IMSS-B</strain>
    </source>
</reference>
<organism evidence="3 4">
    <name type="scientific">Entamoeba histolytica HM-1:IMSS-B</name>
    <dbReference type="NCBI Taxonomy" id="885319"/>
    <lineage>
        <taxon>Eukaryota</taxon>
        <taxon>Amoebozoa</taxon>
        <taxon>Evosea</taxon>
        <taxon>Archamoebae</taxon>
        <taxon>Mastigamoebida</taxon>
        <taxon>Entamoebidae</taxon>
        <taxon>Entamoeba</taxon>
    </lineage>
</organism>
<dbReference type="PANTHER" id="PTHR45617:SF169">
    <property type="entry name" value="LRRCT DOMAIN-CONTAINING PROTEIN"/>
    <property type="match status" value="1"/>
</dbReference>
<evidence type="ECO:0000313" key="3">
    <source>
        <dbReference type="EMBL" id="EMH77192.1"/>
    </source>
</evidence>
<dbReference type="PANTHER" id="PTHR45617">
    <property type="entry name" value="LEUCINE RICH REPEAT FAMILY PROTEIN"/>
    <property type="match status" value="1"/>
</dbReference>
<dbReference type="Proteomes" id="UP000030781">
    <property type="component" value="Unassembled WGS sequence"/>
</dbReference>
<dbReference type="FunFam" id="3.80.10.10:FF:001233">
    <property type="entry name" value="Leucine-rich repeat containing protein"/>
    <property type="match status" value="1"/>
</dbReference>